<sequence length="284" mass="29789">MSDIHAAEAAVARAAKAAGVEIRELTDVDGFAAVRRLYDGIWGPDPRNPLVTTKLLRALSKSGGYVAGAYDGVELVGACVGFSGAPAGAELHSHIAGVSAAALGRRVGYALKLHQRAWVLARGGSAVEWTFDPLVARNAYFNLVKLAATAVEYLPDFYGEMDDEINAGDATDRLLIRWELRDPRVATACEGRHRAGDVRAERAGGAVVGLGRTADGSPAPGTLDGDTVLVAVPPDIAALRSAAPDLARRWRTALREALVPLLAGGARVTGFDRAGWYIVGRNAG</sequence>
<evidence type="ECO:0000313" key="2">
    <source>
        <dbReference type="Proteomes" id="UP001339911"/>
    </source>
</evidence>
<keyword evidence="2" id="KW-1185">Reference proteome</keyword>
<protein>
    <submittedName>
        <fullName evidence="1">GNAT family N-acetyltransferase</fullName>
    </submittedName>
</protein>
<dbReference type="EMBL" id="JAZGQL010000028">
    <property type="protein sequence ID" value="MEE6310792.1"/>
    <property type="molecule type" value="Genomic_DNA"/>
</dbReference>
<dbReference type="PANTHER" id="PTHR41700:SF1">
    <property type="entry name" value="N-ACETYLTRANSFERASE DOMAIN-CONTAINING PROTEIN"/>
    <property type="match status" value="1"/>
</dbReference>
<dbReference type="SUPFAM" id="SSF55729">
    <property type="entry name" value="Acyl-CoA N-acyltransferases (Nat)"/>
    <property type="match status" value="1"/>
</dbReference>
<gene>
    <name evidence="1" type="ORF">V1634_28520</name>
</gene>
<dbReference type="InterPro" id="IPR038764">
    <property type="entry name" value="GNAT_N_AcTrfase_prd"/>
</dbReference>
<comment type="caution">
    <text evidence="1">The sequence shown here is derived from an EMBL/GenBank/DDBJ whole genome shotgun (WGS) entry which is preliminary data.</text>
</comment>
<organism evidence="1 2">
    <name type="scientific">Plantactinospora veratri</name>
    <dbReference type="NCBI Taxonomy" id="1436122"/>
    <lineage>
        <taxon>Bacteria</taxon>
        <taxon>Bacillati</taxon>
        <taxon>Actinomycetota</taxon>
        <taxon>Actinomycetes</taxon>
        <taxon>Micromonosporales</taxon>
        <taxon>Micromonosporaceae</taxon>
        <taxon>Plantactinospora</taxon>
    </lineage>
</organism>
<reference evidence="1 2" key="1">
    <citation type="submission" date="2024-01" db="EMBL/GenBank/DDBJ databases">
        <title>Genome insights into Plantactinospora veratri sp. nov.</title>
        <authorList>
            <person name="Wang L."/>
        </authorList>
    </citation>
    <scope>NUCLEOTIDE SEQUENCE [LARGE SCALE GENOMIC DNA]</scope>
    <source>
        <strain evidence="1 2">NEAU-FHS4</strain>
    </source>
</reference>
<dbReference type="PANTHER" id="PTHR41700">
    <property type="entry name" value="GCN5-RELATED N-ACETYLTRANSFERASE"/>
    <property type="match status" value="1"/>
</dbReference>
<dbReference type="InterPro" id="IPR016181">
    <property type="entry name" value="Acyl_CoA_acyltransferase"/>
</dbReference>
<proteinExistence type="predicted"/>
<dbReference type="Gene3D" id="3.40.630.30">
    <property type="match status" value="1"/>
</dbReference>
<dbReference type="Proteomes" id="UP001339911">
    <property type="component" value="Unassembled WGS sequence"/>
</dbReference>
<name>A0ABU7SLF4_9ACTN</name>
<accession>A0ABU7SLF4</accession>
<dbReference type="RefSeq" id="WP_331210816.1">
    <property type="nucleotide sequence ID" value="NZ_JAZGQL010000028.1"/>
</dbReference>
<evidence type="ECO:0000313" key="1">
    <source>
        <dbReference type="EMBL" id="MEE6310792.1"/>
    </source>
</evidence>